<protein>
    <submittedName>
        <fullName evidence="1">Uncharacterized protein</fullName>
    </submittedName>
</protein>
<comment type="caution">
    <text evidence="1">The sequence shown here is derived from an EMBL/GenBank/DDBJ whole genome shotgun (WGS) entry which is preliminary data.</text>
</comment>
<dbReference type="Proteomes" id="UP000292564">
    <property type="component" value="Unassembled WGS sequence"/>
</dbReference>
<gene>
    <name evidence="1" type="ORF">EV385_1268</name>
</gene>
<organism evidence="1 2">
    <name type="scientific">Krasilnikovia cinnamomea</name>
    <dbReference type="NCBI Taxonomy" id="349313"/>
    <lineage>
        <taxon>Bacteria</taxon>
        <taxon>Bacillati</taxon>
        <taxon>Actinomycetota</taxon>
        <taxon>Actinomycetes</taxon>
        <taxon>Micromonosporales</taxon>
        <taxon>Micromonosporaceae</taxon>
        <taxon>Krasilnikovia</taxon>
    </lineage>
</organism>
<dbReference type="AlphaFoldDB" id="A0A4Q7ZH72"/>
<reference evidence="1 2" key="1">
    <citation type="submission" date="2019-02" db="EMBL/GenBank/DDBJ databases">
        <title>Sequencing the genomes of 1000 actinobacteria strains.</title>
        <authorList>
            <person name="Klenk H.-P."/>
        </authorList>
    </citation>
    <scope>NUCLEOTIDE SEQUENCE [LARGE SCALE GENOMIC DNA]</scope>
    <source>
        <strain evidence="1 2">DSM 45162</strain>
    </source>
</reference>
<proteinExistence type="predicted"/>
<sequence length="112" mass="12816">MLGMDVSDLPSRYDGVDSRIPHAWGELHGPDAGPVRLPDRLAWSGPDTFDVSNPRQRLTLYSILLDCGQRTDAAAFMHPDLLRESWPQIRRLTTREITERWERRLPGLRPVA</sequence>
<name>A0A4Q7ZH72_9ACTN</name>
<accession>A0A4Q7ZH72</accession>
<dbReference type="EMBL" id="SHKY01000001">
    <property type="protein sequence ID" value="RZU49515.1"/>
    <property type="molecule type" value="Genomic_DNA"/>
</dbReference>
<keyword evidence="2" id="KW-1185">Reference proteome</keyword>
<evidence type="ECO:0000313" key="2">
    <source>
        <dbReference type="Proteomes" id="UP000292564"/>
    </source>
</evidence>
<evidence type="ECO:0000313" key="1">
    <source>
        <dbReference type="EMBL" id="RZU49515.1"/>
    </source>
</evidence>